<evidence type="ECO:0000256" key="2">
    <source>
        <dbReference type="ARBA" id="ARBA00004370"/>
    </source>
</evidence>
<keyword evidence="6" id="KW-0175">Coiled coil</keyword>
<evidence type="ECO:0000256" key="8">
    <source>
        <dbReference type="SAM" id="Phobius"/>
    </source>
</evidence>
<dbReference type="Gene3D" id="2.40.50.100">
    <property type="match status" value="1"/>
</dbReference>
<gene>
    <name evidence="10" type="ORF">A2628_00530</name>
</gene>
<dbReference type="Pfam" id="PF25940">
    <property type="entry name" value="LcnD_C"/>
    <property type="match status" value="1"/>
</dbReference>
<name>A0A1F7YEP4_9BACT</name>
<comment type="caution">
    <text evidence="10">The sequence shown here is derived from an EMBL/GenBank/DDBJ whole genome shotgun (WGS) entry which is preliminary data.</text>
</comment>
<comment type="similarity">
    <text evidence="3">Belongs to the membrane fusion protein (MFP) (TC 8.A.1) family.</text>
</comment>
<evidence type="ECO:0000259" key="9">
    <source>
        <dbReference type="Pfam" id="PF25940"/>
    </source>
</evidence>
<dbReference type="InterPro" id="IPR058795">
    <property type="entry name" value="LcnD_C"/>
</dbReference>
<dbReference type="GO" id="GO:0030313">
    <property type="term" value="C:cell envelope"/>
    <property type="evidence" value="ECO:0007669"/>
    <property type="project" value="UniProtKB-SubCell"/>
</dbReference>
<evidence type="ECO:0000313" key="10">
    <source>
        <dbReference type="EMBL" id="OGM25793.1"/>
    </source>
</evidence>
<organism evidence="10 11">
    <name type="scientific">Candidatus Woesebacteria bacterium RIFCSPHIGHO2_01_FULL_40_22</name>
    <dbReference type="NCBI Taxonomy" id="1802499"/>
    <lineage>
        <taxon>Bacteria</taxon>
        <taxon>Candidatus Woeseibacteriota</taxon>
    </lineage>
</organism>
<dbReference type="GO" id="GO:0022857">
    <property type="term" value="F:transmembrane transporter activity"/>
    <property type="evidence" value="ECO:0007669"/>
    <property type="project" value="InterPro"/>
</dbReference>
<accession>A0A1F7YEP4</accession>
<evidence type="ECO:0000256" key="7">
    <source>
        <dbReference type="ARBA" id="ARBA00023136"/>
    </source>
</evidence>
<dbReference type="InterPro" id="IPR006143">
    <property type="entry name" value="RND_pump_MFP"/>
</dbReference>
<keyword evidence="4 8" id="KW-0812">Transmembrane</keyword>
<evidence type="ECO:0000256" key="1">
    <source>
        <dbReference type="ARBA" id="ARBA00004196"/>
    </source>
</evidence>
<feature type="transmembrane region" description="Helical" evidence="8">
    <location>
        <begin position="34"/>
        <end position="51"/>
    </location>
</feature>
<protein>
    <recommendedName>
        <fullName evidence="9">LcnD-like C-terminal domain-containing protein</fullName>
    </recommendedName>
</protein>
<keyword evidence="5 8" id="KW-1133">Transmembrane helix</keyword>
<proteinExistence type="inferred from homology"/>
<evidence type="ECO:0000256" key="3">
    <source>
        <dbReference type="ARBA" id="ARBA00009477"/>
    </source>
</evidence>
<dbReference type="EMBL" id="MGGL01000019">
    <property type="protein sequence ID" value="OGM25793.1"/>
    <property type="molecule type" value="Genomic_DNA"/>
</dbReference>
<dbReference type="InterPro" id="IPR050465">
    <property type="entry name" value="UPF0194_transport"/>
</dbReference>
<dbReference type="AlphaFoldDB" id="A0A1F7YEP4"/>
<evidence type="ECO:0000256" key="6">
    <source>
        <dbReference type="ARBA" id="ARBA00023054"/>
    </source>
</evidence>
<feature type="domain" description="LcnD-like C-terminal" evidence="9">
    <location>
        <begin position="220"/>
        <end position="303"/>
    </location>
</feature>
<dbReference type="SUPFAM" id="SSF111369">
    <property type="entry name" value="HlyD-like secretion proteins"/>
    <property type="match status" value="1"/>
</dbReference>
<comment type="subcellular location">
    <subcellularLocation>
        <location evidence="1">Cell envelope</location>
    </subcellularLocation>
    <subcellularLocation>
        <location evidence="2">Membrane</location>
    </subcellularLocation>
</comment>
<evidence type="ECO:0000256" key="5">
    <source>
        <dbReference type="ARBA" id="ARBA00022989"/>
    </source>
</evidence>
<keyword evidence="7 8" id="KW-0472">Membrane</keyword>
<dbReference type="NCBIfam" id="TIGR01730">
    <property type="entry name" value="RND_mfp"/>
    <property type="match status" value="1"/>
</dbReference>
<evidence type="ECO:0000313" key="11">
    <source>
        <dbReference type="Proteomes" id="UP000179221"/>
    </source>
</evidence>
<dbReference type="PANTHER" id="PTHR32347">
    <property type="entry name" value="EFFLUX SYSTEM COMPONENT YKNX-RELATED"/>
    <property type="match status" value="1"/>
</dbReference>
<dbReference type="Proteomes" id="UP000179221">
    <property type="component" value="Unassembled WGS sequence"/>
</dbReference>
<sequence length="358" mass="40062">MIKLNYTEYGVFLCMEKKGKQNIIRKMLGSRKRLIILIILAILFATGWRYLSSRKTASNKTSTVEKGNVSEELVLSGTIEADEHANLAFLSSGQLDKVFVTEGQTVVKGQELARLDTTSVYQTLLEAEADLRRYDASLQKTYDDVQGHESDESFAQRETRTIAETNRDKAYRNYVIAQKNLSNSTLRAPFAGVVSSITHPFSGINTTLTESQIEIVNQSTVYFDVSADQTDVINLDIGKKMRVILDAFPDDMLEGEIKYISLTPQVGEVGTVYKVKVNFKKLPDSQKVRIGMSGDAKFILNEKIDVLWVDPKFVKSDSSGKYLKIGKPNNKIRIETGVEGDNKVEIKGDINEGDVIYD</sequence>
<dbReference type="GO" id="GO:0016020">
    <property type="term" value="C:membrane"/>
    <property type="evidence" value="ECO:0007669"/>
    <property type="project" value="InterPro"/>
</dbReference>
<reference evidence="10 11" key="1">
    <citation type="journal article" date="2016" name="Nat. Commun.">
        <title>Thousands of microbial genomes shed light on interconnected biogeochemical processes in an aquifer system.</title>
        <authorList>
            <person name="Anantharaman K."/>
            <person name="Brown C.T."/>
            <person name="Hug L.A."/>
            <person name="Sharon I."/>
            <person name="Castelle C.J."/>
            <person name="Probst A.J."/>
            <person name="Thomas B.C."/>
            <person name="Singh A."/>
            <person name="Wilkins M.J."/>
            <person name="Karaoz U."/>
            <person name="Brodie E.L."/>
            <person name="Williams K.H."/>
            <person name="Hubbard S.S."/>
            <person name="Banfield J.F."/>
        </authorList>
    </citation>
    <scope>NUCLEOTIDE SEQUENCE [LARGE SCALE GENOMIC DNA]</scope>
</reference>
<dbReference type="Gene3D" id="2.40.30.170">
    <property type="match status" value="1"/>
</dbReference>
<evidence type="ECO:0000256" key="4">
    <source>
        <dbReference type="ARBA" id="ARBA00022692"/>
    </source>
</evidence>